<dbReference type="Gene3D" id="1.10.246.130">
    <property type="match status" value="1"/>
</dbReference>
<dbReference type="GO" id="GO:0016740">
    <property type="term" value="F:transferase activity"/>
    <property type="evidence" value="ECO:0007669"/>
    <property type="project" value="UniProtKB-KW"/>
</dbReference>
<dbReference type="InterPro" id="IPR043137">
    <property type="entry name" value="GGT_ssub_C"/>
</dbReference>
<proteinExistence type="predicted"/>
<dbReference type="InterPro" id="IPR043138">
    <property type="entry name" value="GGT_lsub"/>
</dbReference>
<dbReference type="HOGENOM" id="CLU_014813_3_1_0"/>
<dbReference type="EMBL" id="CM001376">
    <property type="protein sequence ID" value="EHM13856.1"/>
    <property type="molecule type" value="Genomic_DNA"/>
</dbReference>
<evidence type="ECO:0000313" key="2">
    <source>
        <dbReference type="Proteomes" id="UP000003806"/>
    </source>
</evidence>
<keyword evidence="1" id="KW-0808">Transferase</keyword>
<dbReference type="PANTHER" id="PTHR43881">
    <property type="entry name" value="GAMMA-GLUTAMYLTRANSPEPTIDASE (AFU_ORTHOLOGUE AFUA_4G13580)"/>
    <property type="match status" value="1"/>
</dbReference>
<evidence type="ECO:0000313" key="1">
    <source>
        <dbReference type="EMBL" id="EHM13856.1"/>
    </source>
</evidence>
<dbReference type="Pfam" id="PF01019">
    <property type="entry name" value="G_glu_transpept"/>
    <property type="match status" value="1"/>
</dbReference>
<dbReference type="eggNOG" id="COG0405">
    <property type="taxonomic scope" value="Bacteria"/>
</dbReference>
<reference evidence="1 2" key="1">
    <citation type="submission" date="2011-11" db="EMBL/GenBank/DDBJ databases">
        <title>The Noncontiguous Finished genome of Jonquetella anthropi DSM 22815.</title>
        <authorList>
            <consortium name="US DOE Joint Genome Institute (JGI-PGF)"/>
            <person name="Lucas S."/>
            <person name="Copeland A."/>
            <person name="Lapidus A."/>
            <person name="Glavina del Rio T."/>
            <person name="Dalin E."/>
            <person name="Tice H."/>
            <person name="Bruce D."/>
            <person name="Goodwin L."/>
            <person name="Pitluck S."/>
            <person name="Peters L."/>
            <person name="Mikhailova N."/>
            <person name="Held B."/>
            <person name="Kyrpides N."/>
            <person name="Mavromatis K."/>
            <person name="Ivanova N."/>
            <person name="Markowitz V."/>
            <person name="Cheng J.-F."/>
            <person name="Hugenholtz P."/>
            <person name="Woyke T."/>
            <person name="Wu D."/>
            <person name="Gronow S."/>
            <person name="Wellnitz S."/>
            <person name="Brambilla E."/>
            <person name="Klenk H.-P."/>
            <person name="Eisen J.A."/>
        </authorList>
    </citation>
    <scope>NUCLEOTIDE SEQUENCE [LARGE SCALE GENOMIC DNA]</scope>
    <source>
        <strain evidence="1 2">DSM 22815</strain>
    </source>
</reference>
<dbReference type="Gene3D" id="3.60.20.40">
    <property type="match status" value="1"/>
</dbReference>
<accession>H0UJ29</accession>
<dbReference type="PRINTS" id="PR01210">
    <property type="entry name" value="GGTRANSPTASE"/>
</dbReference>
<sequence length="535" mass="56798">MAFPFNSQRYSFPSRRRLVFGKNGMVAASNPLAAGAGIEVLKAGGNAVDAALAAAAVLTVVEPTSNGLGGDAFALVHTGGKLYGLNSSGPCPAGLTAQTLRDEGHSSVPARGLAPITVPGVPAAWGALSKKFGRLPLADVLRPAVRYARGGFPLQPKVAQLWKAAQELFSALARENGLFAPWLQTFGLAEAEPGELVTLKDHAETLEEIGRTGGESFYRGELARQIGSFVRSSGGWLSAEDLAAFSPEWVEPLSVPYRNYQVFELPPNGHGLTVLLALNILRGFEPTRDRELFLHQTVEAMKLAFADAKAYIADPRQADVPLADLLSEGYAERRRALIRNRAELPCPGSPRCGGTVYLASADGDGNMVSYIQSNYMGFGSGVVVPGTGIALHNRGANFSLDPASPNCLAPGKRPYHTIIPGFLCRDGQPFGPFGVMGAFMQPQGHVQVVSSLADDGLNPQEALDRPRWQWTGGLSLELEQTFPNDLALSLKDRGHQVTVSADDTSFGRGQVILRDGSGVLCGATEPRTDGAVAVW</sequence>
<dbReference type="MEROPS" id="T03.025"/>
<gene>
    <name evidence="1" type="ORF">JonanDRAFT_1494</name>
</gene>
<dbReference type="SUPFAM" id="SSF56235">
    <property type="entry name" value="N-terminal nucleophile aminohydrolases (Ntn hydrolases)"/>
    <property type="match status" value="1"/>
</dbReference>
<dbReference type="InterPro" id="IPR052896">
    <property type="entry name" value="GGT-like_enzyme"/>
</dbReference>
<dbReference type="AlphaFoldDB" id="H0UJ29"/>
<keyword evidence="2" id="KW-1185">Reference proteome</keyword>
<protein>
    <submittedName>
        <fullName evidence="1">Gamma-glutamyltransferase</fullName>
    </submittedName>
</protein>
<dbReference type="PANTHER" id="PTHR43881:SF1">
    <property type="entry name" value="GAMMA-GLUTAMYLTRANSPEPTIDASE (AFU_ORTHOLOGUE AFUA_4G13580)"/>
    <property type="match status" value="1"/>
</dbReference>
<dbReference type="STRING" id="885272.JonanDRAFT_1494"/>
<dbReference type="Proteomes" id="UP000003806">
    <property type="component" value="Chromosome"/>
</dbReference>
<organism evidence="1 2">
    <name type="scientific">Jonquetella anthropi DSM 22815</name>
    <dbReference type="NCBI Taxonomy" id="885272"/>
    <lineage>
        <taxon>Bacteria</taxon>
        <taxon>Thermotogati</taxon>
        <taxon>Synergistota</taxon>
        <taxon>Synergistia</taxon>
        <taxon>Synergistales</taxon>
        <taxon>Dethiosulfovibrionaceae</taxon>
        <taxon>Jonquetella</taxon>
    </lineage>
</organism>
<dbReference type="InterPro" id="IPR029055">
    <property type="entry name" value="Ntn_hydrolases_N"/>
</dbReference>
<name>H0UJ29_9BACT</name>